<evidence type="ECO:0000313" key="5">
    <source>
        <dbReference type="EMBL" id="EJF90549.1"/>
    </source>
</evidence>
<accession>J0R4G8</accession>
<dbReference type="InterPro" id="IPR013766">
    <property type="entry name" value="Thioredoxin_domain"/>
</dbReference>
<evidence type="ECO:0000256" key="1">
    <source>
        <dbReference type="ARBA" id="ARBA00003565"/>
    </source>
</evidence>
<dbReference type="Pfam" id="PF13462">
    <property type="entry name" value="Thioredoxin_4"/>
    <property type="match status" value="1"/>
</dbReference>
<name>J0R4G8_9HYPH</name>
<dbReference type="PATRIC" id="fig|1094558.3.peg.1040"/>
<feature type="signal peptide" evidence="3">
    <location>
        <begin position="1"/>
        <end position="32"/>
    </location>
</feature>
<comment type="caution">
    <text evidence="5">The sequence shown here is derived from an EMBL/GenBank/DDBJ whole genome shotgun (WGS) entry which is preliminary data.</text>
</comment>
<dbReference type="STRING" id="1094558.ME5_00950"/>
<dbReference type="PROSITE" id="PS51318">
    <property type="entry name" value="TAT"/>
    <property type="match status" value="1"/>
</dbReference>
<dbReference type="OrthoDB" id="8478320at2"/>
<dbReference type="SUPFAM" id="SSF52833">
    <property type="entry name" value="Thioredoxin-like"/>
    <property type="match status" value="1"/>
</dbReference>
<dbReference type="InterPro" id="IPR036249">
    <property type="entry name" value="Thioredoxin-like_sf"/>
</dbReference>
<dbReference type="PANTHER" id="PTHR13887:SF56">
    <property type="entry name" value="THIOREDOXIN-LIKE REDUCTASE RV2466C"/>
    <property type="match status" value="1"/>
</dbReference>
<keyword evidence="6" id="KW-1185">Reference proteome</keyword>
<comment type="function">
    <text evidence="1">May be required for disulfide bond formation in some proteins.</text>
</comment>
<dbReference type="eggNOG" id="COG1651">
    <property type="taxonomic scope" value="Bacteria"/>
</dbReference>
<dbReference type="Gene3D" id="3.40.30.10">
    <property type="entry name" value="Glutaredoxin"/>
    <property type="match status" value="1"/>
</dbReference>
<feature type="domain" description="Thioredoxin" evidence="4">
    <location>
        <begin position="41"/>
        <end position="219"/>
    </location>
</feature>
<protein>
    <recommendedName>
        <fullName evidence="4">Thioredoxin domain-containing protein</fullName>
    </recommendedName>
</protein>
<comment type="similarity">
    <text evidence="2">Belongs to the thioredoxin family. DsbA subfamily.</text>
</comment>
<dbReference type="PANTHER" id="PTHR13887">
    <property type="entry name" value="GLUTATHIONE S-TRANSFERASE KAPPA"/>
    <property type="match status" value="1"/>
</dbReference>
<gene>
    <name evidence="5" type="ORF">ME5_00950</name>
</gene>
<dbReference type="PROSITE" id="PS51352">
    <property type="entry name" value="THIOREDOXIN_2"/>
    <property type="match status" value="1"/>
</dbReference>
<evidence type="ECO:0000256" key="2">
    <source>
        <dbReference type="ARBA" id="ARBA00005791"/>
    </source>
</evidence>
<proteinExistence type="inferred from homology"/>
<dbReference type="AlphaFoldDB" id="J0R4G8"/>
<sequence length="219" mass="24056">MVATLNRRHLFSATAAFGLATTTGLISLPAKAASIKSSGTVDMEKLLAPAKAKDMIEGDVNAPVTIVEYASLTCSHCADFYKNTLPEIREKYIKTGKARLIFRDFPFDPRATAGFMLARCLPEDRFFPMVHVLFEQQMEWAAANDALPPLRKIASMAGLDDKAFNACLENQTILDQVNSSFERGKELGVTATPTFFINGNKYEGALSVEEMSTIIDSFL</sequence>
<evidence type="ECO:0000256" key="3">
    <source>
        <dbReference type="SAM" id="SignalP"/>
    </source>
</evidence>
<dbReference type="InterPro" id="IPR012336">
    <property type="entry name" value="Thioredoxin-like_fold"/>
</dbReference>
<dbReference type="RefSeq" id="WP_008038949.1">
    <property type="nucleotide sequence ID" value="NZ_JH725147.1"/>
</dbReference>
<dbReference type="InterPro" id="IPR006311">
    <property type="entry name" value="TAT_signal"/>
</dbReference>
<reference evidence="5 6" key="1">
    <citation type="submission" date="2012-03" db="EMBL/GenBank/DDBJ databases">
        <title>The Genome Sequence of Bartonella tamiae Th239.</title>
        <authorList>
            <consortium name="The Broad Institute Genome Sequencing Platform"/>
            <consortium name="The Broad Institute Genome Sequencing Center for Infectious Disease"/>
            <person name="Feldgarden M."/>
            <person name="Kirby J."/>
            <person name="Kosoy M."/>
            <person name="Birtles R."/>
            <person name="Probert W.S."/>
            <person name="Chiaraviglio L."/>
            <person name="Young S.K."/>
            <person name="Zeng Q."/>
            <person name="Gargeya S."/>
            <person name="Fitzgerald M."/>
            <person name="Haas B."/>
            <person name="Abouelleil A."/>
            <person name="Alvarado L."/>
            <person name="Arachchi H.M."/>
            <person name="Berlin A."/>
            <person name="Chapman S.B."/>
            <person name="Gearin G."/>
            <person name="Goldberg J."/>
            <person name="Griggs A."/>
            <person name="Gujja S."/>
            <person name="Hansen M."/>
            <person name="Heiman D."/>
            <person name="Howarth C."/>
            <person name="Larimer J."/>
            <person name="Lui A."/>
            <person name="MacDonald P.J.P."/>
            <person name="McCowen C."/>
            <person name="Montmayeur A."/>
            <person name="Murphy C."/>
            <person name="Neiman D."/>
            <person name="Pearson M."/>
            <person name="Priest M."/>
            <person name="Roberts A."/>
            <person name="Saif S."/>
            <person name="Shea T."/>
            <person name="Sisk P."/>
            <person name="Stolte C."/>
            <person name="Sykes S."/>
            <person name="Wortman J."/>
            <person name="Nusbaum C."/>
            <person name="Birren B."/>
        </authorList>
    </citation>
    <scope>NUCLEOTIDE SEQUENCE [LARGE SCALE GENOMIC DNA]</scope>
    <source>
        <strain evidence="5 6">Th239</strain>
    </source>
</reference>
<dbReference type="Proteomes" id="UP000008952">
    <property type="component" value="Unassembled WGS sequence"/>
</dbReference>
<dbReference type="HOGENOM" id="CLU_000288_47_5_5"/>
<keyword evidence="3" id="KW-0732">Signal</keyword>
<organism evidence="5 6">
    <name type="scientific">Bartonella tamiae Th239</name>
    <dbReference type="NCBI Taxonomy" id="1094558"/>
    <lineage>
        <taxon>Bacteria</taxon>
        <taxon>Pseudomonadati</taxon>
        <taxon>Pseudomonadota</taxon>
        <taxon>Alphaproteobacteria</taxon>
        <taxon>Hyphomicrobiales</taxon>
        <taxon>Bartonellaceae</taxon>
        <taxon>Bartonella</taxon>
    </lineage>
</organism>
<dbReference type="EMBL" id="AIMB01000007">
    <property type="protein sequence ID" value="EJF90549.1"/>
    <property type="molecule type" value="Genomic_DNA"/>
</dbReference>
<feature type="chain" id="PRO_5003738794" description="Thioredoxin domain-containing protein" evidence="3">
    <location>
        <begin position="33"/>
        <end position="219"/>
    </location>
</feature>
<evidence type="ECO:0000259" key="4">
    <source>
        <dbReference type="PROSITE" id="PS51352"/>
    </source>
</evidence>
<evidence type="ECO:0000313" key="6">
    <source>
        <dbReference type="Proteomes" id="UP000008952"/>
    </source>
</evidence>